<reference evidence="1" key="1">
    <citation type="submission" date="2024-04" db="UniProtKB">
        <authorList>
            <consortium name="EnsemblMetazoa"/>
        </authorList>
    </citation>
    <scope>IDENTIFICATION</scope>
    <source>
        <strain evidence="1">EBRO</strain>
    </source>
</reference>
<name>A0AAG5D4E1_ANOAO</name>
<evidence type="ECO:0000313" key="2">
    <source>
        <dbReference type="Proteomes" id="UP000075880"/>
    </source>
</evidence>
<proteinExistence type="predicted"/>
<organism evidence="1 2">
    <name type="scientific">Anopheles atroparvus</name>
    <name type="common">European mosquito</name>
    <dbReference type="NCBI Taxonomy" id="41427"/>
    <lineage>
        <taxon>Eukaryota</taxon>
        <taxon>Metazoa</taxon>
        <taxon>Ecdysozoa</taxon>
        <taxon>Arthropoda</taxon>
        <taxon>Hexapoda</taxon>
        <taxon>Insecta</taxon>
        <taxon>Pterygota</taxon>
        <taxon>Neoptera</taxon>
        <taxon>Endopterygota</taxon>
        <taxon>Diptera</taxon>
        <taxon>Nematocera</taxon>
        <taxon>Culicoidea</taxon>
        <taxon>Culicidae</taxon>
        <taxon>Anophelinae</taxon>
        <taxon>Anopheles</taxon>
    </lineage>
</organism>
<protein>
    <submittedName>
        <fullName evidence="1">Uncharacterized protein</fullName>
    </submittedName>
</protein>
<dbReference type="Proteomes" id="UP000075880">
    <property type="component" value="Unassembled WGS sequence"/>
</dbReference>
<sequence length="68" mass="7703">LIYFFEIVCHWGCTIYRGKELRSRGQEAGTETDKGHVMVEQITYGIERPQGTQPWVILSEQGTTGGDK</sequence>
<keyword evidence="2" id="KW-1185">Reference proteome</keyword>
<dbReference type="AlphaFoldDB" id="A0AAG5D4E1"/>
<dbReference type="EnsemblMetazoa" id="ENSAATROPT006034">
    <property type="protein sequence ID" value="ENSAATROPP005493"/>
    <property type="gene ID" value="ENSAATROPG004883"/>
</dbReference>
<accession>A0AAG5D4E1</accession>
<evidence type="ECO:0000313" key="1">
    <source>
        <dbReference type="EnsemblMetazoa" id="ENSAATROPP005493"/>
    </source>
</evidence>